<feature type="region of interest" description="Disordered" evidence="1">
    <location>
        <begin position="1"/>
        <end position="30"/>
    </location>
</feature>
<name>A0A0A9FZN9_ARUDO</name>
<proteinExistence type="predicted"/>
<accession>A0A0A9FZN9</accession>
<dbReference type="EMBL" id="GBRH01182135">
    <property type="protein sequence ID" value="JAE15761.1"/>
    <property type="molecule type" value="Transcribed_RNA"/>
</dbReference>
<evidence type="ECO:0000256" key="1">
    <source>
        <dbReference type="SAM" id="MobiDB-lite"/>
    </source>
</evidence>
<reference evidence="2" key="1">
    <citation type="submission" date="2014-09" db="EMBL/GenBank/DDBJ databases">
        <authorList>
            <person name="Magalhaes I.L.F."/>
            <person name="Oliveira U."/>
            <person name="Santos F.R."/>
            <person name="Vidigal T.H.D.A."/>
            <person name="Brescovit A.D."/>
            <person name="Santos A.J."/>
        </authorList>
    </citation>
    <scope>NUCLEOTIDE SEQUENCE</scope>
    <source>
        <tissue evidence="2">Shoot tissue taken approximately 20 cm above the soil surface</tissue>
    </source>
</reference>
<dbReference type="AlphaFoldDB" id="A0A0A9FZN9"/>
<organism evidence="2">
    <name type="scientific">Arundo donax</name>
    <name type="common">Giant reed</name>
    <name type="synonym">Donax arundinaceus</name>
    <dbReference type="NCBI Taxonomy" id="35708"/>
    <lineage>
        <taxon>Eukaryota</taxon>
        <taxon>Viridiplantae</taxon>
        <taxon>Streptophyta</taxon>
        <taxon>Embryophyta</taxon>
        <taxon>Tracheophyta</taxon>
        <taxon>Spermatophyta</taxon>
        <taxon>Magnoliopsida</taxon>
        <taxon>Liliopsida</taxon>
        <taxon>Poales</taxon>
        <taxon>Poaceae</taxon>
        <taxon>PACMAD clade</taxon>
        <taxon>Arundinoideae</taxon>
        <taxon>Arundineae</taxon>
        <taxon>Arundo</taxon>
    </lineage>
</organism>
<sequence>MQPFASPSTRTHRRKEQQLSGHQETYLLRR</sequence>
<evidence type="ECO:0000313" key="2">
    <source>
        <dbReference type="EMBL" id="JAE15761.1"/>
    </source>
</evidence>
<protein>
    <submittedName>
        <fullName evidence="2">Uncharacterized protein</fullName>
    </submittedName>
</protein>
<reference evidence="2" key="2">
    <citation type="journal article" date="2015" name="Data Brief">
        <title>Shoot transcriptome of the giant reed, Arundo donax.</title>
        <authorList>
            <person name="Barrero R.A."/>
            <person name="Guerrero F.D."/>
            <person name="Moolhuijzen P."/>
            <person name="Goolsby J.A."/>
            <person name="Tidwell J."/>
            <person name="Bellgard S.E."/>
            <person name="Bellgard M.I."/>
        </authorList>
    </citation>
    <scope>NUCLEOTIDE SEQUENCE</scope>
    <source>
        <tissue evidence="2">Shoot tissue taken approximately 20 cm above the soil surface</tissue>
    </source>
</reference>